<dbReference type="SUPFAM" id="SSF111331">
    <property type="entry name" value="NAD kinase/diacylglycerol kinase-like"/>
    <property type="match status" value="1"/>
</dbReference>
<organism evidence="2 3">
    <name type="scientific">Parashewanella curva</name>
    <dbReference type="NCBI Taxonomy" id="2338552"/>
    <lineage>
        <taxon>Bacteria</taxon>
        <taxon>Pseudomonadati</taxon>
        <taxon>Pseudomonadota</taxon>
        <taxon>Gammaproteobacteria</taxon>
        <taxon>Alteromonadales</taxon>
        <taxon>Shewanellaceae</taxon>
        <taxon>Parashewanella</taxon>
    </lineage>
</organism>
<accession>A0A3L8PRD7</accession>
<evidence type="ECO:0000313" key="2">
    <source>
        <dbReference type="EMBL" id="RLV57957.1"/>
    </source>
</evidence>
<dbReference type="RefSeq" id="WP_121840711.1">
    <property type="nucleotide sequence ID" value="NZ_ML014863.1"/>
</dbReference>
<feature type="domain" description="DAGKc" evidence="1">
    <location>
        <begin position="11"/>
        <end position="163"/>
    </location>
</feature>
<reference evidence="2 3" key="1">
    <citation type="submission" date="2018-09" db="EMBL/GenBank/DDBJ databases">
        <title>Phylogeny of the Shewanellaceae, and recommendation for two new genera, Pseudoshewanella and Parashewanella.</title>
        <authorList>
            <person name="Wang G."/>
        </authorList>
    </citation>
    <scope>NUCLEOTIDE SEQUENCE [LARGE SCALE GENOMIC DNA]</scope>
    <source>
        <strain evidence="2 3">C51</strain>
    </source>
</reference>
<comment type="caution">
    <text evidence="2">The sequence shown here is derived from an EMBL/GenBank/DDBJ whole genome shotgun (WGS) entry which is preliminary data.</text>
</comment>
<keyword evidence="3" id="KW-1185">Reference proteome</keyword>
<dbReference type="OrthoDB" id="142078at2"/>
<dbReference type="GO" id="GO:0016301">
    <property type="term" value="F:kinase activity"/>
    <property type="evidence" value="ECO:0007669"/>
    <property type="project" value="InterPro"/>
</dbReference>
<sequence length="356" mass="39376">MGVSSEMLQFINPAHTLFVVNPAANSGKCDDEFQTIRTGLNLDQQTSYSIIYTSQNNTDAGKVAAEWLEAETCPIKASSEHTLRIFAVGGDGTLSPVIREFHGRDNVQIGVLPFGTLNDAAHALNLFPKTLQDYKEIINSTNAAETGSYTIEELDKNGLLTRKKAVAYIDAFAGISLATLRNKEAADKTPDCLSRCRCLIGSHLETDLRALYETWKWQGMSISIEDESGGSIYKGDIGNLSMTTLGIIGDLQISPQIRPQWYPNDELKGEIHIAEDGGLIRNPYRLWSLTGSGHRNGCDWSQGYPIEHNKSLVIHEMGDGNHQIELENGEHFFFPIQVTWKNRQATLVAGKYPQSD</sequence>
<dbReference type="InterPro" id="IPR001206">
    <property type="entry name" value="Diacylglycerol_kinase_cat_dom"/>
</dbReference>
<name>A0A3L8PRD7_9GAMM</name>
<dbReference type="Pfam" id="PF00781">
    <property type="entry name" value="DAGK_cat"/>
    <property type="match status" value="1"/>
</dbReference>
<proteinExistence type="predicted"/>
<dbReference type="PROSITE" id="PS50146">
    <property type="entry name" value="DAGK"/>
    <property type="match status" value="1"/>
</dbReference>
<dbReference type="Proteomes" id="UP000281474">
    <property type="component" value="Unassembled WGS sequence"/>
</dbReference>
<dbReference type="Gene3D" id="3.40.50.10330">
    <property type="entry name" value="Probable inorganic polyphosphate/atp-NAD kinase, domain 1"/>
    <property type="match status" value="1"/>
</dbReference>
<protein>
    <recommendedName>
        <fullName evidence="1">DAGKc domain-containing protein</fullName>
    </recommendedName>
</protein>
<dbReference type="InterPro" id="IPR017438">
    <property type="entry name" value="ATP-NAD_kinase_N"/>
</dbReference>
<evidence type="ECO:0000259" key="1">
    <source>
        <dbReference type="PROSITE" id="PS50146"/>
    </source>
</evidence>
<evidence type="ECO:0000313" key="3">
    <source>
        <dbReference type="Proteomes" id="UP000281474"/>
    </source>
</evidence>
<dbReference type="AlphaFoldDB" id="A0A3L8PRD7"/>
<dbReference type="InterPro" id="IPR016064">
    <property type="entry name" value="NAD/diacylglycerol_kinase_sf"/>
</dbReference>
<gene>
    <name evidence="2" type="ORF">D5018_19795</name>
</gene>
<dbReference type="EMBL" id="QZEI01000114">
    <property type="protein sequence ID" value="RLV57957.1"/>
    <property type="molecule type" value="Genomic_DNA"/>
</dbReference>